<dbReference type="EMBL" id="FOMT01000005">
    <property type="protein sequence ID" value="SFF01345.1"/>
    <property type="molecule type" value="Genomic_DNA"/>
</dbReference>
<reference evidence="2" key="1">
    <citation type="submission" date="2016-10" db="EMBL/GenBank/DDBJ databases">
        <authorList>
            <person name="Varghese N."/>
            <person name="Submissions S."/>
        </authorList>
    </citation>
    <scope>NUCLEOTIDE SEQUENCE [LARGE SCALE GENOMIC DNA]</scope>
    <source>
        <strain evidence="2">CGMCC 1.10784</strain>
    </source>
</reference>
<dbReference type="SUPFAM" id="SSF49764">
    <property type="entry name" value="HSP20-like chaperones"/>
    <property type="match status" value="1"/>
</dbReference>
<evidence type="ECO:0000313" key="2">
    <source>
        <dbReference type="Proteomes" id="UP000198855"/>
    </source>
</evidence>
<organism evidence="1 2">
    <name type="scientific">Paenibacillus catalpae</name>
    <dbReference type="NCBI Taxonomy" id="1045775"/>
    <lineage>
        <taxon>Bacteria</taxon>
        <taxon>Bacillati</taxon>
        <taxon>Bacillota</taxon>
        <taxon>Bacilli</taxon>
        <taxon>Bacillales</taxon>
        <taxon>Paenibacillaceae</taxon>
        <taxon>Paenibacillus</taxon>
    </lineage>
</organism>
<gene>
    <name evidence="1" type="ORF">SAMN05216378_4737</name>
</gene>
<dbReference type="AlphaFoldDB" id="A0A1I2F862"/>
<proteinExistence type="predicted"/>
<dbReference type="STRING" id="1045775.SAMN05216378_4737"/>
<dbReference type="Proteomes" id="UP000198855">
    <property type="component" value="Unassembled WGS sequence"/>
</dbReference>
<name>A0A1I2F862_9BACL</name>
<dbReference type="CDD" id="cd00298">
    <property type="entry name" value="ACD_sHsps_p23-like"/>
    <property type="match status" value="1"/>
</dbReference>
<keyword evidence="2" id="KW-1185">Reference proteome</keyword>
<accession>A0A1I2F862</accession>
<evidence type="ECO:0008006" key="3">
    <source>
        <dbReference type="Google" id="ProtNLM"/>
    </source>
</evidence>
<dbReference type="InterPro" id="IPR008978">
    <property type="entry name" value="HSP20-like_chaperone"/>
</dbReference>
<dbReference type="OrthoDB" id="2678548at2"/>
<evidence type="ECO:0000313" key="1">
    <source>
        <dbReference type="EMBL" id="SFF01345.1"/>
    </source>
</evidence>
<dbReference type="RefSeq" id="WP_091188888.1">
    <property type="nucleotide sequence ID" value="NZ_FOMT01000005.1"/>
</dbReference>
<protein>
    <recommendedName>
        <fullName evidence="3">Molecular chaperone IbpA, HSP20 family</fullName>
    </recommendedName>
</protein>
<sequence length="149" mass="17661">MDNKWDELERWLDGQRLPKGFDVMKEPDWVEKFVRKMMTKSLPAAASSIMDQAEADEGISFFETHNFLLVKFHLPREVSRDELRLYVRDDRLRIEGLPNQQKEIIKLPKLVKPTICQATVKNYILQVKLRKKPRAGAYYEADIRWLKGR</sequence>